<evidence type="ECO:0000313" key="2">
    <source>
        <dbReference type="Proteomes" id="UP001454036"/>
    </source>
</evidence>
<name>A0AAV3QIW2_LITER</name>
<dbReference type="AlphaFoldDB" id="A0AAV3QIW2"/>
<protein>
    <submittedName>
        <fullName evidence="1">Uncharacterized protein</fullName>
    </submittedName>
</protein>
<dbReference type="Proteomes" id="UP001454036">
    <property type="component" value="Unassembled WGS sequence"/>
</dbReference>
<proteinExistence type="predicted"/>
<comment type="caution">
    <text evidence="1">The sequence shown here is derived from an EMBL/GenBank/DDBJ whole genome shotgun (WGS) entry which is preliminary data.</text>
</comment>
<gene>
    <name evidence="1" type="ORF">LIER_19740</name>
</gene>
<dbReference type="EMBL" id="BAABME010004918">
    <property type="protein sequence ID" value="GAA0164005.1"/>
    <property type="molecule type" value="Genomic_DNA"/>
</dbReference>
<keyword evidence="2" id="KW-1185">Reference proteome</keyword>
<reference evidence="1 2" key="1">
    <citation type="submission" date="2024-01" db="EMBL/GenBank/DDBJ databases">
        <title>The complete chloroplast genome sequence of Lithospermum erythrorhizon: insights into the phylogenetic relationship among Boraginaceae species and the maternal lineages of purple gromwells.</title>
        <authorList>
            <person name="Okada T."/>
            <person name="Watanabe K."/>
        </authorList>
    </citation>
    <scope>NUCLEOTIDE SEQUENCE [LARGE SCALE GENOMIC DNA]</scope>
</reference>
<sequence length="100" mass="11703">MLIRRTNVIVNIENDDILRDCQEIYETYEFEMEEYDYRLKRRIEDRNGYVAVGDKLYFLGSGDVGDQDSSVAKPTRAPPMSDFAEFRTPMVHDESVVDEI</sequence>
<evidence type="ECO:0000313" key="1">
    <source>
        <dbReference type="EMBL" id="GAA0164005.1"/>
    </source>
</evidence>
<accession>A0AAV3QIW2</accession>
<organism evidence="1 2">
    <name type="scientific">Lithospermum erythrorhizon</name>
    <name type="common">Purple gromwell</name>
    <name type="synonym">Lithospermum officinale var. erythrorhizon</name>
    <dbReference type="NCBI Taxonomy" id="34254"/>
    <lineage>
        <taxon>Eukaryota</taxon>
        <taxon>Viridiplantae</taxon>
        <taxon>Streptophyta</taxon>
        <taxon>Embryophyta</taxon>
        <taxon>Tracheophyta</taxon>
        <taxon>Spermatophyta</taxon>
        <taxon>Magnoliopsida</taxon>
        <taxon>eudicotyledons</taxon>
        <taxon>Gunneridae</taxon>
        <taxon>Pentapetalae</taxon>
        <taxon>asterids</taxon>
        <taxon>lamiids</taxon>
        <taxon>Boraginales</taxon>
        <taxon>Boraginaceae</taxon>
        <taxon>Boraginoideae</taxon>
        <taxon>Lithospermeae</taxon>
        <taxon>Lithospermum</taxon>
    </lineage>
</organism>